<name>F0H7A8_9BACT</name>
<dbReference type="AlphaFoldDB" id="F0H7A8"/>
<evidence type="ECO:0000313" key="1">
    <source>
        <dbReference type="EMBL" id="EGC86341.1"/>
    </source>
</evidence>
<reference evidence="1 2" key="1">
    <citation type="submission" date="2011-02" db="EMBL/GenBank/DDBJ databases">
        <authorList>
            <person name="Durkin A.S."/>
            <person name="Madupu R."/>
            <person name="Torralba M."/>
            <person name="Gillis M."/>
            <person name="Methe B."/>
            <person name="Sutton G."/>
            <person name="Nelson K.E."/>
        </authorList>
    </citation>
    <scope>NUCLEOTIDE SEQUENCE [LARGE SCALE GENOMIC DNA]</scope>
    <source>
        <strain evidence="1 2">CRIS 18C-A</strain>
    </source>
</reference>
<accession>F0H7A8</accession>
<evidence type="ECO:0000313" key="2">
    <source>
        <dbReference type="Proteomes" id="UP000003155"/>
    </source>
</evidence>
<sequence length="39" mass="4692">MGEVCRKQRTSHIVKSNKTKREKSIPDFSRFVYMGWDVF</sequence>
<proteinExistence type="predicted"/>
<comment type="caution">
    <text evidence="1">The sequence shown here is derived from an EMBL/GenBank/DDBJ whole genome shotgun (WGS) entry which is preliminary data.</text>
</comment>
<dbReference type="Proteomes" id="UP000003155">
    <property type="component" value="Unassembled WGS sequence"/>
</dbReference>
<gene>
    <name evidence="1" type="ORF">HMPREF9303_1341</name>
</gene>
<organism evidence="1 2">
    <name type="scientific">Prevotella denticola CRIS 18C-A</name>
    <dbReference type="NCBI Taxonomy" id="944557"/>
    <lineage>
        <taxon>Bacteria</taxon>
        <taxon>Pseudomonadati</taxon>
        <taxon>Bacteroidota</taxon>
        <taxon>Bacteroidia</taxon>
        <taxon>Bacteroidales</taxon>
        <taxon>Prevotellaceae</taxon>
        <taxon>Prevotella</taxon>
    </lineage>
</organism>
<protein>
    <submittedName>
        <fullName evidence="1">Conserved domain protein</fullName>
    </submittedName>
</protein>
<dbReference type="EMBL" id="AEXO01000067">
    <property type="protein sequence ID" value="EGC86341.1"/>
    <property type="molecule type" value="Genomic_DNA"/>
</dbReference>
<keyword evidence="2" id="KW-1185">Reference proteome</keyword>